<evidence type="ECO:0000313" key="2">
    <source>
        <dbReference type="Proteomes" id="UP001140066"/>
    </source>
</evidence>
<dbReference type="EMBL" id="JANBUK010000859">
    <property type="protein sequence ID" value="KAJ2788432.1"/>
    <property type="molecule type" value="Genomic_DNA"/>
</dbReference>
<gene>
    <name evidence="1" type="ORF">GGI18_002954</name>
</gene>
<proteinExistence type="predicted"/>
<evidence type="ECO:0000313" key="1">
    <source>
        <dbReference type="EMBL" id="KAJ2788432.1"/>
    </source>
</evidence>
<dbReference type="Proteomes" id="UP001140066">
    <property type="component" value="Unassembled WGS sequence"/>
</dbReference>
<organism evidence="1 2">
    <name type="scientific">Coemansia linderi</name>
    <dbReference type="NCBI Taxonomy" id="2663919"/>
    <lineage>
        <taxon>Eukaryota</taxon>
        <taxon>Fungi</taxon>
        <taxon>Fungi incertae sedis</taxon>
        <taxon>Zoopagomycota</taxon>
        <taxon>Kickxellomycotina</taxon>
        <taxon>Kickxellomycetes</taxon>
        <taxon>Kickxellales</taxon>
        <taxon>Kickxellaceae</taxon>
        <taxon>Coemansia</taxon>
    </lineage>
</organism>
<sequence length="171" mass="18235">QGGATLEEYLRTHTSEDNARFQRIVGSDKAQRDERHSRVFGSAQGRSHGRSGLLLEPRPSAASASVGAGSRVIVAENTRLAAQAPGEELEEDDTDDESVVGGYRMLSGGFRLAAPSPRELVALRLGKRPTRANASSARLALSPAAHRLLQLPAAPGRGSDLELRRAYGSPR</sequence>
<protein>
    <submittedName>
        <fullName evidence="1">Uncharacterized protein</fullName>
    </submittedName>
</protein>
<reference evidence="1" key="1">
    <citation type="submission" date="2022-07" db="EMBL/GenBank/DDBJ databases">
        <title>Phylogenomic reconstructions and comparative analyses of Kickxellomycotina fungi.</title>
        <authorList>
            <person name="Reynolds N.K."/>
            <person name="Stajich J.E."/>
            <person name="Barry K."/>
            <person name="Grigoriev I.V."/>
            <person name="Crous P."/>
            <person name="Smith M.E."/>
        </authorList>
    </citation>
    <scope>NUCLEOTIDE SEQUENCE</scope>
    <source>
        <strain evidence="1">BCRC 34191</strain>
    </source>
</reference>
<keyword evidence="2" id="KW-1185">Reference proteome</keyword>
<name>A0ACC1KDJ5_9FUNG</name>
<accession>A0ACC1KDJ5</accession>
<feature type="non-terminal residue" evidence="1">
    <location>
        <position position="1"/>
    </location>
</feature>
<comment type="caution">
    <text evidence="1">The sequence shown here is derived from an EMBL/GenBank/DDBJ whole genome shotgun (WGS) entry which is preliminary data.</text>
</comment>